<dbReference type="Proteomes" id="UP000813444">
    <property type="component" value="Unassembled WGS sequence"/>
</dbReference>
<dbReference type="InterPro" id="IPR052895">
    <property type="entry name" value="HetReg/Transcr_Mod"/>
</dbReference>
<sequence length="661" mass="73206">MPCSSSLSRVDAQELHMKSLMLSAQDLNDETVLQLALEQARRHPRQHHSEESLREAIATTESALQFHGQDAAIQQELFLSLSSLYEDLAGWPTYSRRDQDFEAAIAARVSALALPGLQDAAARIPQLEKLSSLYEQWYRRTKDVELLQKTLHYLEEAQPLLSPGALEANIAACQCLRLAIGDTNDSQCVLSIPYDLLLKSPVPLDGLTPRRHRFLDCRSLVNREALRVLEFNALPVSRHVAISYVWRGVAPLDEDATRAAIKIKGAVGADPISFEVLRTACLASLQLGCPILWLDGVCIMQESDEDKTWQIQNMYRLYETCHTCLIIPGGLSRLVDLTEETPWIRRGWTLQEAVAPSSRVCLFSWAYGSAKLFTSTFSMEITPVETTDAAIASLTELLNLTNSARVEYLTNMQQGPSEISVNVPANKAMGENHYTSLSGAIDMKTQQGGINAAWRSATLRSTSRPVDMVLSIMGLFGITLDPEEFDPDDRYAATLALMKAILNKGGKAEWLAVAPELPPDPKLSTLPLISGDSSERFGHWWFLEEIPDATMDDEDYLTLTAPAASIADTSALKDTYAAMGFRDASGLGLAKKLAGPPYAVLIGKRRFYSNGTYPALVDPAPFAMVVLQEHRPGRYHITNYLFGDEEVVNQQGWEDMTVRIK</sequence>
<dbReference type="PANTHER" id="PTHR24148">
    <property type="entry name" value="ANKYRIN REPEAT DOMAIN-CONTAINING PROTEIN 39 HOMOLOG-RELATED"/>
    <property type="match status" value="1"/>
</dbReference>
<accession>A0A8K0SLB2</accession>
<feature type="domain" description="Heterokaryon incompatibility" evidence="1">
    <location>
        <begin position="240"/>
        <end position="328"/>
    </location>
</feature>
<name>A0A8K0SLB2_9HYPO</name>
<dbReference type="EMBL" id="JAGPNK010000009">
    <property type="protein sequence ID" value="KAH7313687.1"/>
    <property type="molecule type" value="Genomic_DNA"/>
</dbReference>
<evidence type="ECO:0000259" key="1">
    <source>
        <dbReference type="Pfam" id="PF06985"/>
    </source>
</evidence>
<dbReference type="Pfam" id="PF06985">
    <property type="entry name" value="HET"/>
    <property type="match status" value="1"/>
</dbReference>
<organism evidence="2 3">
    <name type="scientific">Stachybotrys elegans</name>
    <dbReference type="NCBI Taxonomy" id="80388"/>
    <lineage>
        <taxon>Eukaryota</taxon>
        <taxon>Fungi</taxon>
        <taxon>Dikarya</taxon>
        <taxon>Ascomycota</taxon>
        <taxon>Pezizomycotina</taxon>
        <taxon>Sordariomycetes</taxon>
        <taxon>Hypocreomycetidae</taxon>
        <taxon>Hypocreales</taxon>
        <taxon>Stachybotryaceae</taxon>
        <taxon>Stachybotrys</taxon>
    </lineage>
</organism>
<dbReference type="PANTHER" id="PTHR24148:SF64">
    <property type="entry name" value="HETEROKARYON INCOMPATIBILITY DOMAIN-CONTAINING PROTEIN"/>
    <property type="match status" value="1"/>
</dbReference>
<proteinExistence type="predicted"/>
<reference evidence="2" key="1">
    <citation type="journal article" date="2021" name="Nat. Commun.">
        <title>Genetic determinants of endophytism in the Arabidopsis root mycobiome.</title>
        <authorList>
            <person name="Mesny F."/>
            <person name="Miyauchi S."/>
            <person name="Thiergart T."/>
            <person name="Pickel B."/>
            <person name="Atanasova L."/>
            <person name="Karlsson M."/>
            <person name="Huettel B."/>
            <person name="Barry K.W."/>
            <person name="Haridas S."/>
            <person name="Chen C."/>
            <person name="Bauer D."/>
            <person name="Andreopoulos W."/>
            <person name="Pangilinan J."/>
            <person name="LaButti K."/>
            <person name="Riley R."/>
            <person name="Lipzen A."/>
            <person name="Clum A."/>
            <person name="Drula E."/>
            <person name="Henrissat B."/>
            <person name="Kohler A."/>
            <person name="Grigoriev I.V."/>
            <person name="Martin F.M."/>
            <person name="Hacquard S."/>
        </authorList>
    </citation>
    <scope>NUCLEOTIDE SEQUENCE</scope>
    <source>
        <strain evidence="2">MPI-CAGE-CH-0235</strain>
    </source>
</reference>
<protein>
    <recommendedName>
        <fullName evidence="1">Heterokaryon incompatibility domain-containing protein</fullName>
    </recommendedName>
</protein>
<dbReference type="OrthoDB" id="674604at2759"/>
<dbReference type="InterPro" id="IPR010730">
    <property type="entry name" value="HET"/>
</dbReference>
<dbReference type="AlphaFoldDB" id="A0A8K0SLB2"/>
<comment type="caution">
    <text evidence="2">The sequence shown here is derived from an EMBL/GenBank/DDBJ whole genome shotgun (WGS) entry which is preliminary data.</text>
</comment>
<gene>
    <name evidence="2" type="ORF">B0I35DRAFT_435665</name>
</gene>
<evidence type="ECO:0000313" key="3">
    <source>
        <dbReference type="Proteomes" id="UP000813444"/>
    </source>
</evidence>
<keyword evidence="3" id="KW-1185">Reference proteome</keyword>
<evidence type="ECO:0000313" key="2">
    <source>
        <dbReference type="EMBL" id="KAH7313687.1"/>
    </source>
</evidence>